<evidence type="ECO:0000313" key="1">
    <source>
        <dbReference type="EMBL" id="TBU33507.1"/>
    </source>
</evidence>
<protein>
    <submittedName>
        <fullName evidence="1">Uncharacterized protein</fullName>
    </submittedName>
</protein>
<accession>A0A4Q9N0U2</accession>
<dbReference type="Proteomes" id="UP000292957">
    <property type="component" value="Unassembled WGS sequence"/>
</dbReference>
<sequence>MGLITMIPLDVAMTVLHIFALFDAIDTLRIVDATLPSFSVFWGREGMDYMRNLAQVVSRLNMKRLVIHSEYPWVFGRSCCFLLKGARLGPVLRKAEPVGGHPGVSTDL</sequence>
<gene>
    <name evidence="1" type="ORF">BD311DRAFT_848705</name>
</gene>
<name>A0A4Q9N0U2_9APHY</name>
<reference evidence="1" key="1">
    <citation type="submission" date="2019-01" db="EMBL/GenBank/DDBJ databases">
        <title>Draft genome sequences of three monokaryotic isolates of the white-rot basidiomycete fungus Dichomitus squalens.</title>
        <authorList>
            <consortium name="DOE Joint Genome Institute"/>
            <person name="Lopez S.C."/>
            <person name="Andreopoulos B."/>
            <person name="Pangilinan J."/>
            <person name="Lipzen A."/>
            <person name="Riley R."/>
            <person name="Ahrendt S."/>
            <person name="Ng V."/>
            <person name="Barry K."/>
            <person name="Daum C."/>
            <person name="Grigoriev I.V."/>
            <person name="Hilden K.S."/>
            <person name="Makela M.R."/>
            <person name="de Vries R.P."/>
        </authorList>
    </citation>
    <scope>NUCLEOTIDE SEQUENCE [LARGE SCALE GENOMIC DNA]</scope>
    <source>
        <strain evidence="1">OM18370.1</strain>
    </source>
</reference>
<proteinExistence type="predicted"/>
<dbReference type="AlphaFoldDB" id="A0A4Q9N0U2"/>
<organism evidence="1">
    <name type="scientific">Dichomitus squalens</name>
    <dbReference type="NCBI Taxonomy" id="114155"/>
    <lineage>
        <taxon>Eukaryota</taxon>
        <taxon>Fungi</taxon>
        <taxon>Dikarya</taxon>
        <taxon>Basidiomycota</taxon>
        <taxon>Agaricomycotina</taxon>
        <taxon>Agaricomycetes</taxon>
        <taxon>Polyporales</taxon>
        <taxon>Polyporaceae</taxon>
        <taxon>Dichomitus</taxon>
    </lineage>
</organism>
<dbReference type="EMBL" id="ML143391">
    <property type="protein sequence ID" value="TBU33507.1"/>
    <property type="molecule type" value="Genomic_DNA"/>
</dbReference>